<evidence type="ECO:0000256" key="5">
    <source>
        <dbReference type="ARBA" id="ARBA00023125"/>
    </source>
</evidence>
<dbReference type="InterPro" id="IPR003395">
    <property type="entry name" value="RecF/RecN/SMC_N"/>
</dbReference>
<dbReference type="NCBIfam" id="TIGR02168">
    <property type="entry name" value="SMC_prok_B"/>
    <property type="match status" value="1"/>
</dbReference>
<dbReference type="HAMAP" id="MF_01894">
    <property type="entry name" value="Smc_prok"/>
    <property type="match status" value="1"/>
</dbReference>
<evidence type="ECO:0000256" key="4">
    <source>
        <dbReference type="ARBA" id="ARBA00023054"/>
    </source>
</evidence>
<evidence type="ECO:0000256" key="2">
    <source>
        <dbReference type="ARBA" id="ARBA00022741"/>
    </source>
</evidence>
<dbReference type="Gene3D" id="1.20.1060.20">
    <property type="match status" value="1"/>
</dbReference>
<proteinExistence type="inferred from homology"/>
<dbReference type="AlphaFoldDB" id="A0AA86T5G2"/>
<dbReference type="Gene3D" id="3.30.70.1620">
    <property type="match status" value="1"/>
</dbReference>
<dbReference type="GO" id="GO:0030261">
    <property type="term" value="P:chromosome condensation"/>
    <property type="evidence" value="ECO:0007669"/>
    <property type="project" value="InterPro"/>
</dbReference>
<dbReference type="GO" id="GO:0005524">
    <property type="term" value="F:ATP binding"/>
    <property type="evidence" value="ECO:0007669"/>
    <property type="project" value="UniProtKB-UniRule"/>
</dbReference>
<feature type="coiled-coil region" evidence="6">
    <location>
        <begin position="992"/>
        <end position="1068"/>
    </location>
</feature>
<dbReference type="GO" id="GO:0005737">
    <property type="term" value="C:cytoplasm"/>
    <property type="evidence" value="ECO:0007669"/>
    <property type="project" value="UniProtKB-SubCell"/>
</dbReference>
<dbReference type="RefSeq" id="WP_289267686.1">
    <property type="nucleotide sequence ID" value="NZ_OX365700.1"/>
</dbReference>
<dbReference type="GO" id="GO:0007062">
    <property type="term" value="P:sister chromatid cohesion"/>
    <property type="evidence" value="ECO:0007669"/>
    <property type="project" value="InterPro"/>
</dbReference>
<feature type="coiled-coil region" evidence="6">
    <location>
        <begin position="712"/>
        <end position="830"/>
    </location>
</feature>
<feature type="coiled-coil region" evidence="6">
    <location>
        <begin position="176"/>
        <end position="203"/>
    </location>
</feature>
<dbReference type="Proteomes" id="UP001179121">
    <property type="component" value="Chromosome"/>
</dbReference>
<dbReference type="Gene3D" id="3.40.50.300">
    <property type="entry name" value="P-loop containing nucleotide triphosphate hydrolases"/>
    <property type="match status" value="2"/>
</dbReference>
<keyword evidence="2 6" id="KW-0547">Nucleotide-binding</keyword>
<name>A0AA86T5G2_9BACT</name>
<comment type="function">
    <text evidence="6">Required for chromosome condensation and partitioning.</text>
</comment>
<dbReference type="KEGG" id="nti:DNFV4_01140"/>
<dbReference type="PANTHER" id="PTHR43977">
    <property type="entry name" value="STRUCTURAL MAINTENANCE OF CHROMOSOMES PROTEIN 3"/>
    <property type="match status" value="1"/>
</dbReference>
<comment type="subunit">
    <text evidence="6">Homodimer.</text>
</comment>
<feature type="coiled-coil region" evidence="6">
    <location>
        <begin position="911"/>
        <end position="949"/>
    </location>
</feature>
<gene>
    <name evidence="6" type="primary">smc</name>
    <name evidence="9" type="ORF">DNFV4_01140</name>
</gene>
<dbReference type="InterPro" id="IPR036277">
    <property type="entry name" value="SMC_hinge_sf"/>
</dbReference>
<dbReference type="GO" id="GO:0006260">
    <property type="term" value="P:DNA replication"/>
    <property type="evidence" value="ECO:0007669"/>
    <property type="project" value="UniProtKB-UniRule"/>
</dbReference>
<comment type="domain">
    <text evidence="6">Contains large globular domains required for ATP hydrolysis at each terminus and a third globular domain forming a flexible hinge near the middle of the molecule. These domains are separated by coiled-coil structures.</text>
</comment>
<dbReference type="CDD" id="cd03278">
    <property type="entry name" value="ABC_SMC_barmotin"/>
    <property type="match status" value="1"/>
</dbReference>
<dbReference type="PIRSF" id="PIRSF005719">
    <property type="entry name" value="SMC"/>
    <property type="match status" value="1"/>
</dbReference>
<feature type="binding site" evidence="6">
    <location>
        <begin position="31"/>
        <end position="38"/>
    </location>
    <ligand>
        <name>ATP</name>
        <dbReference type="ChEBI" id="CHEBI:30616"/>
    </ligand>
</feature>
<dbReference type="InterPro" id="IPR024704">
    <property type="entry name" value="SMC"/>
</dbReference>
<dbReference type="EMBL" id="OX365700">
    <property type="protein sequence ID" value="CAI4030712.1"/>
    <property type="molecule type" value="Genomic_DNA"/>
</dbReference>
<comment type="subcellular location">
    <subcellularLocation>
        <location evidence="6">Cytoplasm</location>
    </subcellularLocation>
</comment>
<accession>A0AA86T5G2</accession>
<evidence type="ECO:0000256" key="1">
    <source>
        <dbReference type="ARBA" id="ARBA00022490"/>
    </source>
</evidence>
<feature type="compositionally biased region" description="Acidic residues" evidence="7">
    <location>
        <begin position="1097"/>
        <end position="1107"/>
    </location>
</feature>
<comment type="similarity">
    <text evidence="6">Belongs to the SMC family.</text>
</comment>
<dbReference type="GO" id="GO:0007059">
    <property type="term" value="P:chromosome segregation"/>
    <property type="evidence" value="ECO:0007669"/>
    <property type="project" value="UniProtKB-UniRule"/>
</dbReference>
<dbReference type="GO" id="GO:0003677">
    <property type="term" value="F:DNA binding"/>
    <property type="evidence" value="ECO:0007669"/>
    <property type="project" value="UniProtKB-UniRule"/>
</dbReference>
<sequence>MFLKSLEMVGFKSFAEAKIEFPRGVTAVVGPNGSGKSNVVDAILWVLGEQSTKTLRSERMEDVIFNGTEIRKPMGMAEVTLVIAGIQPGDLQGMGDASSLLSDYSEVMVTRRLFRNGDSEYLLNKTLCRLKDVRSVMLDTRAGTKGHTVIAQGQLDQILNASPQGRRELIEETAGIVRYKKQKAEALRKLEATQQNLVRVRDVIGEVKKQLNWLERQAQQARAYDSLQKEGRTIEIRLLSDDYRKLIASRGAVDLEAQELADHEAELSADHGRLDAKAEELKLAMQRDHELLQTVQQELASVETQRAQALGQVEIERNRAQLLEQQQAQAVADSARCEEDRAQAMRDVEALVEQLAILEAELEERVAQADRLEGQLRDLRGRQDALEAEQREANRNLLVASSLVVAGESTISRLEARFQENRERAARLAREADELSQRRQHLHDQLSLLSKDREIAGERQAAIRSEQEATARELTQAGEQLAAADQRRARDLEQLAATESRLRTLQAVVREEMGYGREGEEATTSVRACEGIRDAIAECLVVANGYDRAIEALLGERVRAWFVDSPRHASEAIAFLKQKDLGRGSFLPLSFRSEKQPEPVDTPGWWPTLSDQPGVLGRVSDVVEVQRDSQQALASLFARAVIVSDVDQALRLWEQGDWIGPTGPTLVTLAGEILEPDGVITGGSAQVSGGVLQRRREVQQLEEHRTTLLAGIETLRATREHLHQHLNQLRDRAQALQVDLREIELKAVALSKDHSGSEQSLVELTGRMDRIGEERRESETDAQSLADQIAAKQQECRQAVAQRDEMAGLVTRLQQRQEQSQQEMEGTQERATEARLAVGTLRARREHLAADRERLRRHLEACGVRLEQLAQAQEELKASLQASLSERGRHQEVCQELGRRADEIQARSVAAQEALAQRAELLKDVERAVAELRERMESVRQRRLEVEVKRAQVQMQLEVVEGTLTGTYQVELPRTVPGDQEADGAPAEIEFQVASEEERQALRDRLQKIRDRLAKIGGVNLAAIDEHRQLEERYQFLTSQEEDLTKSIKSLKEIIQRINRTTKELFQETFAQLQEKFGELFQKVFPGGRAELVSVEPEPEAEGESDGPAEPGIDIVAQPPGKRLKSITMLSGGEKTLTAMALLFASFLIRPTPFCILDEIDAPLDEENIGRFTRVLRELAASAQFIVITHNKRTMSIADSLFGVTMEEPGVSKLVSVRLTDLQPA</sequence>
<evidence type="ECO:0000256" key="3">
    <source>
        <dbReference type="ARBA" id="ARBA00022840"/>
    </source>
</evidence>
<feature type="domain" description="SMC hinge" evidence="8">
    <location>
        <begin position="530"/>
        <end position="653"/>
    </location>
</feature>
<keyword evidence="4 6" id="KW-0175">Coiled coil</keyword>
<dbReference type="SUPFAM" id="SSF75553">
    <property type="entry name" value="Smc hinge domain"/>
    <property type="match status" value="1"/>
</dbReference>
<dbReference type="InterPro" id="IPR011890">
    <property type="entry name" value="SMC_prok"/>
</dbReference>
<keyword evidence="1 6" id="KW-0963">Cytoplasm</keyword>
<dbReference type="Pfam" id="PF06470">
    <property type="entry name" value="SMC_hinge"/>
    <property type="match status" value="1"/>
</dbReference>
<dbReference type="SUPFAM" id="SSF52540">
    <property type="entry name" value="P-loop containing nucleoside triphosphate hydrolases"/>
    <property type="match status" value="1"/>
</dbReference>
<dbReference type="GO" id="GO:0005694">
    <property type="term" value="C:chromosome"/>
    <property type="evidence" value="ECO:0007669"/>
    <property type="project" value="InterPro"/>
</dbReference>
<keyword evidence="5 6" id="KW-0238">DNA-binding</keyword>
<evidence type="ECO:0000313" key="9">
    <source>
        <dbReference type="EMBL" id="CAI4030712.1"/>
    </source>
</evidence>
<keyword evidence="10" id="KW-1185">Reference proteome</keyword>
<evidence type="ECO:0000313" key="10">
    <source>
        <dbReference type="Proteomes" id="UP001179121"/>
    </source>
</evidence>
<dbReference type="SMART" id="SM00968">
    <property type="entry name" value="SMC_hinge"/>
    <property type="match status" value="1"/>
</dbReference>
<reference evidence="9" key="1">
    <citation type="submission" date="2022-10" db="EMBL/GenBank/DDBJ databases">
        <authorList>
            <person name="Koch H."/>
        </authorList>
    </citation>
    <scope>NUCLEOTIDE SEQUENCE</scope>
    <source>
        <strain evidence="9">DNF</strain>
    </source>
</reference>
<feature type="coiled-coil region" evidence="6">
    <location>
        <begin position="278"/>
        <end position="452"/>
    </location>
</feature>
<feature type="region of interest" description="Disordered" evidence="7">
    <location>
        <begin position="1094"/>
        <end position="1113"/>
    </location>
</feature>
<protein>
    <recommendedName>
        <fullName evidence="6">Chromosome partition protein Smc</fullName>
    </recommendedName>
</protein>
<dbReference type="Pfam" id="PF02463">
    <property type="entry name" value="SMC_N"/>
    <property type="match status" value="1"/>
</dbReference>
<keyword evidence="3 6" id="KW-0067">ATP-binding</keyword>
<dbReference type="InterPro" id="IPR027417">
    <property type="entry name" value="P-loop_NTPase"/>
</dbReference>
<evidence type="ECO:0000256" key="6">
    <source>
        <dbReference type="HAMAP-Rule" id="MF_01894"/>
    </source>
</evidence>
<dbReference type="InterPro" id="IPR010935">
    <property type="entry name" value="SMC_hinge"/>
</dbReference>
<dbReference type="GO" id="GO:0016887">
    <property type="term" value="F:ATP hydrolysis activity"/>
    <property type="evidence" value="ECO:0007669"/>
    <property type="project" value="InterPro"/>
</dbReference>
<evidence type="ECO:0000256" key="7">
    <source>
        <dbReference type="SAM" id="MobiDB-lite"/>
    </source>
</evidence>
<evidence type="ECO:0000259" key="8">
    <source>
        <dbReference type="SMART" id="SM00968"/>
    </source>
</evidence>
<organism evidence="9 10">
    <name type="scientific">Nitrospira tepida</name>
    <dbReference type="NCBI Taxonomy" id="2973512"/>
    <lineage>
        <taxon>Bacteria</taxon>
        <taxon>Pseudomonadati</taxon>
        <taxon>Nitrospirota</taxon>
        <taxon>Nitrospiria</taxon>
        <taxon>Nitrospirales</taxon>
        <taxon>Nitrospiraceae</taxon>
        <taxon>Nitrospira</taxon>
    </lineage>
</organism>